<comment type="subcellular location">
    <subcellularLocation>
        <location evidence="4">Cytoplasm</location>
    </subcellularLocation>
</comment>
<dbReference type="RefSeq" id="WP_053419220.1">
    <property type="nucleotide sequence ID" value="NZ_JBHVNE010000005.1"/>
</dbReference>
<keyword evidence="2 4" id="KW-0479">Metal-binding</keyword>
<dbReference type="GeneID" id="301138866"/>
<keyword evidence="7" id="KW-1185">Reference proteome</keyword>
<feature type="active site" evidence="4">
    <location>
        <position position="68"/>
    </location>
</feature>
<evidence type="ECO:0000259" key="5">
    <source>
        <dbReference type="SMART" id="SM00731"/>
    </source>
</evidence>
<protein>
    <recommendedName>
        <fullName evidence="4">Protein SprT-like</fullName>
    </recommendedName>
</protein>
<dbReference type="AlphaFoldDB" id="A0A0M0L8L4"/>
<evidence type="ECO:0000256" key="3">
    <source>
        <dbReference type="ARBA" id="ARBA00022833"/>
    </source>
</evidence>
<dbReference type="GO" id="GO:0008270">
    <property type="term" value="F:zinc ion binding"/>
    <property type="evidence" value="ECO:0007669"/>
    <property type="project" value="UniProtKB-UniRule"/>
</dbReference>
<evidence type="ECO:0000256" key="2">
    <source>
        <dbReference type="ARBA" id="ARBA00022723"/>
    </source>
</evidence>
<evidence type="ECO:0000256" key="1">
    <source>
        <dbReference type="ARBA" id="ARBA00022490"/>
    </source>
</evidence>
<dbReference type="InterPro" id="IPR035240">
    <property type="entry name" value="SprT_Zn_ribbon"/>
</dbReference>
<gene>
    <name evidence="6" type="ORF">AMD00_22445</name>
</gene>
<comment type="caution">
    <text evidence="6">The sequence shown here is derived from an EMBL/GenBank/DDBJ whole genome shotgun (WGS) entry which is preliminary data.</text>
</comment>
<dbReference type="InterPro" id="IPR023524">
    <property type="entry name" value="Uncharacterised_SprT-like"/>
</dbReference>
<dbReference type="Pfam" id="PF17283">
    <property type="entry name" value="Zn_ribbon_SprT"/>
    <property type="match status" value="1"/>
</dbReference>
<evidence type="ECO:0000313" key="7">
    <source>
        <dbReference type="Proteomes" id="UP000036867"/>
    </source>
</evidence>
<comment type="cofactor">
    <cofactor evidence="4">
        <name>Zn(2+)</name>
        <dbReference type="ChEBI" id="CHEBI:29105"/>
    </cofactor>
    <text evidence="4">Binds 1 zinc ion.</text>
</comment>
<dbReference type="EMBL" id="LILB01000009">
    <property type="protein sequence ID" value="KOO47420.1"/>
    <property type="molecule type" value="Genomic_DNA"/>
</dbReference>
<name>A0A0M0L8L4_9BACL</name>
<feature type="binding site" evidence="4">
    <location>
        <position position="71"/>
    </location>
    <ligand>
        <name>Zn(2+)</name>
        <dbReference type="ChEBI" id="CHEBI:29105"/>
    </ligand>
</feature>
<dbReference type="PATRIC" id="fig|263475.3.peg.290"/>
<dbReference type="GO" id="GO:0005737">
    <property type="term" value="C:cytoplasm"/>
    <property type="evidence" value="ECO:0007669"/>
    <property type="project" value="UniProtKB-SubCell"/>
</dbReference>
<dbReference type="InterPro" id="IPR006640">
    <property type="entry name" value="SprT-like_domain"/>
</dbReference>
<dbReference type="NCBIfam" id="NF003339">
    <property type="entry name" value="PRK04351.1"/>
    <property type="match status" value="1"/>
</dbReference>
<evidence type="ECO:0000313" key="6">
    <source>
        <dbReference type="EMBL" id="KOO47420.1"/>
    </source>
</evidence>
<dbReference type="Proteomes" id="UP000036867">
    <property type="component" value="Unassembled WGS sequence"/>
</dbReference>
<organism evidence="6 7">
    <name type="scientific">Viridibacillus arvi</name>
    <dbReference type="NCBI Taxonomy" id="263475"/>
    <lineage>
        <taxon>Bacteria</taxon>
        <taxon>Bacillati</taxon>
        <taxon>Bacillota</taxon>
        <taxon>Bacilli</taxon>
        <taxon>Bacillales</taxon>
        <taxon>Caryophanaceae</taxon>
        <taxon>Viridibacillus</taxon>
    </lineage>
</organism>
<keyword evidence="3 4" id="KW-0862">Zinc</keyword>
<keyword evidence="1 4" id="KW-0963">Cytoplasm</keyword>
<evidence type="ECO:0000256" key="4">
    <source>
        <dbReference type="HAMAP-Rule" id="MF_00745"/>
    </source>
</evidence>
<feature type="binding site" evidence="4">
    <location>
        <position position="67"/>
    </location>
    <ligand>
        <name>Zn(2+)</name>
        <dbReference type="ChEBI" id="CHEBI:29105"/>
    </ligand>
</feature>
<dbReference type="HAMAP" id="MF_00745">
    <property type="entry name" value="SprT_like"/>
    <property type="match status" value="1"/>
</dbReference>
<dbReference type="Pfam" id="PF10263">
    <property type="entry name" value="SprT-like"/>
    <property type="match status" value="1"/>
</dbReference>
<feature type="domain" description="SprT-like" evidence="5">
    <location>
        <begin position="4"/>
        <end position="150"/>
    </location>
</feature>
<proteinExistence type="inferred from homology"/>
<dbReference type="SMART" id="SM00731">
    <property type="entry name" value="SprT"/>
    <property type="match status" value="1"/>
</dbReference>
<comment type="similarity">
    <text evidence="4">Belongs to the SprT family.</text>
</comment>
<dbReference type="STRING" id="263475.AMD00_22445"/>
<sequence length="151" mass="17852">MTDEELQNLVIEISINVFHKPFRHQAYFNKRLRSTGGRYLLQSHNIEINPKSFEKFGIQEVEGIIRHELCHYHLHIEGKGYKHRDADFRFLLKNTNAPRYCSNLTEIKGRNSNKSYTYICIKCGTNYVRKKRMNPAKYRCSKCSGHIEQIS</sequence>
<reference evidence="7" key="1">
    <citation type="submission" date="2015-08" db="EMBL/GenBank/DDBJ databases">
        <title>Fjat-10028 dsm 16317.</title>
        <authorList>
            <person name="Liu B."/>
            <person name="Wang J."/>
            <person name="Zhu Y."/>
            <person name="Liu G."/>
            <person name="Chen Q."/>
            <person name="Chen Z."/>
            <person name="Lan J."/>
            <person name="Che J."/>
            <person name="Ge C."/>
            <person name="Shi H."/>
            <person name="Pan Z."/>
            <person name="Liu X."/>
        </authorList>
    </citation>
    <scope>NUCLEOTIDE SEQUENCE [LARGE SCALE GENOMIC DNA]</scope>
    <source>
        <strain evidence="7">DSM 16317</strain>
    </source>
</reference>
<dbReference type="GO" id="GO:0006950">
    <property type="term" value="P:response to stress"/>
    <property type="evidence" value="ECO:0007669"/>
    <property type="project" value="UniProtKB-ARBA"/>
</dbReference>
<dbReference type="OrthoDB" id="9799909at2"/>
<accession>A0A0M0L8L4</accession>